<dbReference type="eggNOG" id="COG3568">
    <property type="taxonomic scope" value="Bacteria"/>
</dbReference>
<dbReference type="AlphaFoldDB" id="R9GUN7"/>
<dbReference type="InterPro" id="IPR051916">
    <property type="entry name" value="GPI-anchor_lipid_remodeler"/>
</dbReference>
<dbReference type="Pfam" id="PF03372">
    <property type="entry name" value="Exo_endo_phos"/>
    <property type="match status" value="1"/>
</dbReference>
<evidence type="ECO:0000256" key="1">
    <source>
        <dbReference type="SAM" id="Phobius"/>
    </source>
</evidence>
<dbReference type="RefSeq" id="WP_016197354.1">
    <property type="nucleotide sequence ID" value="NZ_AQPN01000145.1"/>
</dbReference>
<gene>
    <name evidence="3" type="ORF">ADIARSV_4136</name>
</gene>
<keyword evidence="1" id="KW-1133">Transmembrane helix</keyword>
<dbReference type="GO" id="GO:0006506">
    <property type="term" value="P:GPI anchor biosynthetic process"/>
    <property type="evidence" value="ECO:0007669"/>
    <property type="project" value="TreeGrafter"/>
</dbReference>
<comment type="caution">
    <text evidence="3">The sequence shown here is derived from an EMBL/GenBank/DDBJ whole genome shotgun (WGS) entry which is preliminary data.</text>
</comment>
<dbReference type="PATRIC" id="fig|1150600.3.peg.4094"/>
<feature type="transmembrane region" description="Helical" evidence="1">
    <location>
        <begin position="12"/>
        <end position="34"/>
    </location>
</feature>
<evidence type="ECO:0000259" key="2">
    <source>
        <dbReference type="Pfam" id="PF03372"/>
    </source>
</evidence>
<keyword evidence="4" id="KW-1185">Reference proteome</keyword>
<feature type="transmembrane region" description="Helical" evidence="1">
    <location>
        <begin position="72"/>
        <end position="94"/>
    </location>
</feature>
<dbReference type="PANTHER" id="PTHR14859">
    <property type="entry name" value="CALCOFLUOR WHITE HYPERSENSITIVE PROTEIN PRECURSOR"/>
    <property type="match status" value="1"/>
</dbReference>
<sequence length="374" mass="43343">MRRKRKDGGIGLARKSVLFLNLVFVVLILLSYLSSITSPSVLWALAFLGLAYPFFLCIHIAFIIFWLLSKPVYALISMMTIIVGWKFLTGTIGFRESNAIEVPKTSHDMIRVMTWNVHEFKPFDLKNNRPVRDEMLEVIRNEKPDILCLQEYYSKRRGESNIKRLIAEILDADHYHVYEEFSNPWELKGMVIFSRIPFTDTGSVKFPNSNGGNEAIYADFKYKKKKFRVYNIHLQSINFKPEDYEYIKTVKDEINTDVKSSRRIGSRLKRAFIKRSEQVIILSRHMKDYPNSVVVTGDFNDTPASFAVNKLSSGLKNAFREKGSGFGMTYNGEFPNFQIDYILVSKDFQVKSYLTINKKLSDHYPVRSDLELTP</sequence>
<proteinExistence type="predicted"/>
<keyword evidence="1" id="KW-0472">Membrane</keyword>
<feature type="domain" description="Endonuclease/exonuclease/phosphatase" evidence="2">
    <location>
        <begin position="113"/>
        <end position="363"/>
    </location>
</feature>
<dbReference type="SUPFAM" id="SSF56219">
    <property type="entry name" value="DNase I-like"/>
    <property type="match status" value="1"/>
</dbReference>
<dbReference type="Gene3D" id="3.60.10.10">
    <property type="entry name" value="Endonuclease/exonuclease/phosphatase"/>
    <property type="match status" value="1"/>
</dbReference>
<dbReference type="OrthoDB" id="635146at2"/>
<evidence type="ECO:0000313" key="3">
    <source>
        <dbReference type="EMBL" id="EOR92624.1"/>
    </source>
</evidence>
<dbReference type="GO" id="GO:0016020">
    <property type="term" value="C:membrane"/>
    <property type="evidence" value="ECO:0007669"/>
    <property type="project" value="GOC"/>
</dbReference>
<accession>R9GUN7</accession>
<feature type="transmembrane region" description="Helical" evidence="1">
    <location>
        <begin position="40"/>
        <end position="65"/>
    </location>
</feature>
<protein>
    <recommendedName>
        <fullName evidence="2">Endonuclease/exonuclease/phosphatase domain-containing protein</fullName>
    </recommendedName>
</protein>
<reference evidence="3 4" key="1">
    <citation type="journal article" date="2013" name="Genome Announc.">
        <title>Draft Genome Sequence of Arcticibacter svalbardensis Strain MN12-7T, a Member of the Family Sphingobacteriaceae Isolated from an Arctic Soil Sample.</title>
        <authorList>
            <person name="Shivaji S."/>
            <person name="Ara S."/>
            <person name="Prasad S."/>
            <person name="Manasa B.P."/>
            <person name="Begum Z."/>
            <person name="Singh A."/>
            <person name="Kumar Pinnaka A."/>
        </authorList>
    </citation>
    <scope>NUCLEOTIDE SEQUENCE [LARGE SCALE GENOMIC DNA]</scope>
    <source>
        <strain evidence="3 4">MN12-7</strain>
    </source>
</reference>
<evidence type="ECO:0000313" key="4">
    <source>
        <dbReference type="Proteomes" id="UP000014174"/>
    </source>
</evidence>
<dbReference type="STRING" id="1150600.ADIARSV_4136"/>
<keyword evidence="1" id="KW-0812">Transmembrane</keyword>
<dbReference type="GO" id="GO:0003824">
    <property type="term" value="F:catalytic activity"/>
    <property type="evidence" value="ECO:0007669"/>
    <property type="project" value="InterPro"/>
</dbReference>
<dbReference type="EMBL" id="AQPN01000145">
    <property type="protein sequence ID" value="EOR92624.1"/>
    <property type="molecule type" value="Genomic_DNA"/>
</dbReference>
<dbReference type="InterPro" id="IPR005135">
    <property type="entry name" value="Endo/exonuclease/phosphatase"/>
</dbReference>
<dbReference type="Proteomes" id="UP000014174">
    <property type="component" value="Unassembled WGS sequence"/>
</dbReference>
<dbReference type="InterPro" id="IPR036691">
    <property type="entry name" value="Endo/exonu/phosph_ase_sf"/>
</dbReference>
<organism evidence="3 4">
    <name type="scientific">Arcticibacter svalbardensis MN12-7</name>
    <dbReference type="NCBI Taxonomy" id="1150600"/>
    <lineage>
        <taxon>Bacteria</taxon>
        <taxon>Pseudomonadati</taxon>
        <taxon>Bacteroidota</taxon>
        <taxon>Sphingobacteriia</taxon>
        <taxon>Sphingobacteriales</taxon>
        <taxon>Sphingobacteriaceae</taxon>
        <taxon>Arcticibacter</taxon>
    </lineage>
</organism>
<dbReference type="CDD" id="cd09084">
    <property type="entry name" value="EEP-2"/>
    <property type="match status" value="1"/>
</dbReference>
<name>R9GUN7_9SPHI</name>
<dbReference type="PANTHER" id="PTHR14859:SF15">
    <property type="entry name" value="ENDONUCLEASE_EXONUCLEASE_PHOSPHATASE DOMAIN-CONTAINING PROTEIN"/>
    <property type="match status" value="1"/>
</dbReference>